<proteinExistence type="predicted"/>
<sequence length="131" mass="15230">MLGEKLPILFTIRDVPGDRIEQNELDEYPDGHFYACQENTWMDSTVWEIYVEKLLKFVIDKIRNSSSRITGDTAKEKRLRPINSTIVAWKSLKPQTIIRSFKKTILVFPEMTVLIYPFSILSSPILSIFCT</sequence>
<reference evidence="2" key="1">
    <citation type="submission" date="2017-03" db="EMBL/GenBank/DDBJ databases">
        <title>Phytopthora megakarya and P. palmivora, two closely related causual agents of cacao black pod achieved similar genome size and gene model numbers by different mechanisms.</title>
        <authorList>
            <person name="Ali S."/>
            <person name="Shao J."/>
            <person name="Larry D.J."/>
            <person name="Kronmiller B."/>
            <person name="Shen D."/>
            <person name="Strem M.D."/>
            <person name="Melnick R.L."/>
            <person name="Guiltinan M.J."/>
            <person name="Tyler B.M."/>
            <person name="Meinhardt L.W."/>
            <person name="Bailey B.A."/>
        </authorList>
    </citation>
    <scope>NUCLEOTIDE SEQUENCE [LARGE SCALE GENOMIC DNA]</scope>
    <source>
        <strain evidence="2">zdho120</strain>
    </source>
</reference>
<dbReference type="AlphaFoldDB" id="A0A225WX64"/>
<name>A0A225WX64_9STRA</name>
<dbReference type="Proteomes" id="UP000198211">
    <property type="component" value="Unassembled WGS sequence"/>
</dbReference>
<dbReference type="EMBL" id="NBNE01000204">
    <property type="protein sequence ID" value="OWZ21628.1"/>
    <property type="molecule type" value="Genomic_DNA"/>
</dbReference>
<evidence type="ECO:0000313" key="1">
    <source>
        <dbReference type="EMBL" id="OWZ21628.1"/>
    </source>
</evidence>
<evidence type="ECO:0008006" key="3">
    <source>
        <dbReference type="Google" id="ProtNLM"/>
    </source>
</evidence>
<comment type="caution">
    <text evidence="1">The sequence shown here is derived from an EMBL/GenBank/DDBJ whole genome shotgun (WGS) entry which is preliminary data.</text>
</comment>
<protein>
    <recommendedName>
        <fullName evidence="3">DDE-1 domain-containing protein</fullName>
    </recommendedName>
</protein>
<organism evidence="1 2">
    <name type="scientific">Phytophthora megakarya</name>
    <dbReference type="NCBI Taxonomy" id="4795"/>
    <lineage>
        <taxon>Eukaryota</taxon>
        <taxon>Sar</taxon>
        <taxon>Stramenopiles</taxon>
        <taxon>Oomycota</taxon>
        <taxon>Peronosporomycetes</taxon>
        <taxon>Peronosporales</taxon>
        <taxon>Peronosporaceae</taxon>
        <taxon>Phytophthora</taxon>
    </lineage>
</organism>
<evidence type="ECO:0000313" key="2">
    <source>
        <dbReference type="Proteomes" id="UP000198211"/>
    </source>
</evidence>
<gene>
    <name evidence="1" type="ORF">PHMEG_0003783</name>
</gene>
<accession>A0A225WX64</accession>
<keyword evidence="2" id="KW-1185">Reference proteome</keyword>